<dbReference type="STRING" id="137246.A0A401RQX6"/>
<evidence type="ECO:0000256" key="1">
    <source>
        <dbReference type="SAM" id="MobiDB-lite"/>
    </source>
</evidence>
<dbReference type="EMBL" id="BEZZ01001848">
    <property type="protein sequence ID" value="GCC20576.1"/>
    <property type="molecule type" value="Genomic_DNA"/>
</dbReference>
<organism evidence="2 3">
    <name type="scientific">Chiloscyllium punctatum</name>
    <name type="common">Brownbanded bambooshark</name>
    <name type="synonym">Hemiscyllium punctatum</name>
    <dbReference type="NCBI Taxonomy" id="137246"/>
    <lineage>
        <taxon>Eukaryota</taxon>
        <taxon>Metazoa</taxon>
        <taxon>Chordata</taxon>
        <taxon>Craniata</taxon>
        <taxon>Vertebrata</taxon>
        <taxon>Chondrichthyes</taxon>
        <taxon>Elasmobranchii</taxon>
        <taxon>Galeomorphii</taxon>
        <taxon>Galeoidea</taxon>
        <taxon>Orectolobiformes</taxon>
        <taxon>Hemiscylliidae</taxon>
        <taxon>Chiloscyllium</taxon>
    </lineage>
</organism>
<evidence type="ECO:0000313" key="3">
    <source>
        <dbReference type="Proteomes" id="UP000287033"/>
    </source>
</evidence>
<keyword evidence="3" id="KW-1185">Reference proteome</keyword>
<gene>
    <name evidence="2" type="ORF">chiPu_0019139</name>
</gene>
<proteinExistence type="predicted"/>
<name>A0A401RQX6_CHIPU</name>
<dbReference type="AlphaFoldDB" id="A0A401RQX6"/>
<protein>
    <submittedName>
        <fullName evidence="2">Uncharacterized protein</fullName>
    </submittedName>
</protein>
<comment type="caution">
    <text evidence="2">The sequence shown here is derived from an EMBL/GenBank/DDBJ whole genome shotgun (WGS) entry which is preliminary data.</text>
</comment>
<reference evidence="2 3" key="1">
    <citation type="journal article" date="2018" name="Nat. Ecol. Evol.">
        <title>Shark genomes provide insights into elasmobranch evolution and the origin of vertebrates.</title>
        <authorList>
            <person name="Hara Y"/>
            <person name="Yamaguchi K"/>
            <person name="Onimaru K"/>
            <person name="Kadota M"/>
            <person name="Koyanagi M"/>
            <person name="Keeley SD"/>
            <person name="Tatsumi K"/>
            <person name="Tanaka K"/>
            <person name="Motone F"/>
            <person name="Kageyama Y"/>
            <person name="Nozu R"/>
            <person name="Adachi N"/>
            <person name="Nishimura O"/>
            <person name="Nakagawa R"/>
            <person name="Tanegashima C"/>
            <person name="Kiyatake I"/>
            <person name="Matsumoto R"/>
            <person name="Murakumo K"/>
            <person name="Nishida K"/>
            <person name="Terakita A"/>
            <person name="Kuratani S"/>
            <person name="Sato K"/>
            <person name="Hyodo S Kuraku.S."/>
        </authorList>
    </citation>
    <scope>NUCLEOTIDE SEQUENCE [LARGE SCALE GENOMIC DNA]</scope>
</reference>
<dbReference type="Proteomes" id="UP000287033">
    <property type="component" value="Unassembled WGS sequence"/>
</dbReference>
<accession>A0A401RQX6</accession>
<feature type="region of interest" description="Disordered" evidence="1">
    <location>
        <begin position="201"/>
        <end position="225"/>
    </location>
</feature>
<evidence type="ECO:0000313" key="2">
    <source>
        <dbReference type="EMBL" id="GCC20576.1"/>
    </source>
</evidence>
<sequence>MATGHACALTPPPPPFCCFPARCGEAVAAHVRAWRWNIRRQGEEDIMEYSVERGVSDKMHVITLQVVNMDEHIQPSLTEVNVMTMNQQGVEIIPSELRQALSSEGEIMHTLPLPEGVQVFKVGPNGEMQYIERMELDAAHTPEEYIGTVIEQYHDPLVKKEKRSLQCDVQIGNNTDVTIHHCRDRQLEGLQSGVAVEKTTSSATTAGLNKTKKQGRIQPDSLGHPMFERRSFNGNFWE</sequence>